<organism evidence="4">
    <name type="scientific">Kitasatospora camelliae</name>
    <dbReference type="NCBI Taxonomy" id="3156397"/>
    <lineage>
        <taxon>Bacteria</taxon>
        <taxon>Bacillati</taxon>
        <taxon>Actinomycetota</taxon>
        <taxon>Actinomycetes</taxon>
        <taxon>Kitasatosporales</taxon>
        <taxon>Streptomycetaceae</taxon>
        <taxon>Kitasatospora</taxon>
    </lineage>
</organism>
<dbReference type="AlphaFoldDB" id="A0AAU8K765"/>
<name>A0AAU8K765_9ACTN</name>
<accession>A0AAU8K765</accession>
<dbReference type="InterPro" id="IPR003488">
    <property type="entry name" value="DprA"/>
</dbReference>
<dbReference type="KEGG" id="kcm:ABWK59_22950"/>
<dbReference type="InterPro" id="IPR057666">
    <property type="entry name" value="DrpA_SLOG"/>
</dbReference>
<dbReference type="Pfam" id="PF02481">
    <property type="entry name" value="DNA_processg_A"/>
    <property type="match status" value="1"/>
</dbReference>
<feature type="domain" description="Smf/DprA SLOG" evidence="3">
    <location>
        <begin position="98"/>
        <end position="307"/>
    </location>
</feature>
<evidence type="ECO:0000259" key="3">
    <source>
        <dbReference type="Pfam" id="PF02481"/>
    </source>
</evidence>
<protein>
    <submittedName>
        <fullName evidence="4">DNA-processing protein DprA</fullName>
    </submittedName>
</protein>
<sequence length="390" mass="40938">MNPGQGQAAQPTTVEPDRLDPERRARVALTRLIEPGDATVGRCVAKLGAAHLVEAIRRDAVPEGLGLEGERLAVYRERLTAVDPEAEVERARTQGGRFVIPGDPEWPSQLDDLGDGRPVGLWVRGVGSLRLLALRSVAVVGARACTPYGAYVASELSSQLAERGWVVVSGAAYGIDAAAHRGALAVGGTTVGVLACGVDVTYPPGNAGLIGRIAQQGILLSELPPGSHPNRFRFVLRNRVIAALTRGTVVVEAALRSGALSTARRARDLNRHTMGVAGPVTSELSAGVHALIRGGATLVTDAAEVGELIGSIGDDLAPRRSGPVLPRDLLEPAVARVLEAVPASADGAPVERIGRHAGLLADTTLQHLYELGALGFVERHGAHWRLVRRR</sequence>
<dbReference type="SUPFAM" id="SSF102405">
    <property type="entry name" value="MCP/YpsA-like"/>
    <property type="match status" value="1"/>
</dbReference>
<dbReference type="Gene3D" id="3.40.50.450">
    <property type="match status" value="1"/>
</dbReference>
<dbReference type="EMBL" id="CP159872">
    <property type="protein sequence ID" value="XCM84135.1"/>
    <property type="molecule type" value="Genomic_DNA"/>
</dbReference>
<dbReference type="RefSeq" id="WP_354645071.1">
    <property type="nucleotide sequence ID" value="NZ_CP159872.1"/>
</dbReference>
<gene>
    <name evidence="4" type="primary">dprA</name>
    <name evidence="4" type="ORF">ABWK59_22950</name>
</gene>
<dbReference type="PANTHER" id="PTHR43022">
    <property type="entry name" value="PROTEIN SMF"/>
    <property type="match status" value="1"/>
</dbReference>
<evidence type="ECO:0000256" key="2">
    <source>
        <dbReference type="SAM" id="MobiDB-lite"/>
    </source>
</evidence>
<evidence type="ECO:0000256" key="1">
    <source>
        <dbReference type="ARBA" id="ARBA00006525"/>
    </source>
</evidence>
<proteinExistence type="inferred from homology"/>
<dbReference type="PANTHER" id="PTHR43022:SF1">
    <property type="entry name" value="PROTEIN SMF"/>
    <property type="match status" value="1"/>
</dbReference>
<evidence type="ECO:0000313" key="4">
    <source>
        <dbReference type="EMBL" id="XCM84135.1"/>
    </source>
</evidence>
<feature type="compositionally biased region" description="Polar residues" evidence="2">
    <location>
        <begin position="1"/>
        <end position="13"/>
    </location>
</feature>
<reference evidence="4" key="1">
    <citation type="submission" date="2024-06" db="EMBL/GenBank/DDBJ databases">
        <title>The genome sequences of Kitasatospora sp. strain HUAS MG31.</title>
        <authorList>
            <person name="Mo P."/>
        </authorList>
    </citation>
    <scope>NUCLEOTIDE SEQUENCE</scope>
    <source>
        <strain evidence="4">HUAS MG31</strain>
    </source>
</reference>
<dbReference type="NCBIfam" id="TIGR00732">
    <property type="entry name" value="dprA"/>
    <property type="match status" value="1"/>
</dbReference>
<dbReference type="GO" id="GO:0009294">
    <property type="term" value="P:DNA-mediated transformation"/>
    <property type="evidence" value="ECO:0007669"/>
    <property type="project" value="InterPro"/>
</dbReference>
<feature type="region of interest" description="Disordered" evidence="2">
    <location>
        <begin position="1"/>
        <end position="22"/>
    </location>
</feature>
<comment type="similarity">
    <text evidence="1">Belongs to the DprA/Smf family.</text>
</comment>